<dbReference type="Proteomes" id="UP000799754">
    <property type="component" value="Unassembled WGS sequence"/>
</dbReference>
<dbReference type="EMBL" id="MU006719">
    <property type="protein sequence ID" value="KAF2626744.1"/>
    <property type="molecule type" value="Genomic_DNA"/>
</dbReference>
<organism evidence="1 2">
    <name type="scientific">Macroventuria anomochaeta</name>
    <dbReference type="NCBI Taxonomy" id="301207"/>
    <lineage>
        <taxon>Eukaryota</taxon>
        <taxon>Fungi</taxon>
        <taxon>Dikarya</taxon>
        <taxon>Ascomycota</taxon>
        <taxon>Pezizomycotina</taxon>
        <taxon>Dothideomycetes</taxon>
        <taxon>Pleosporomycetidae</taxon>
        <taxon>Pleosporales</taxon>
        <taxon>Pleosporineae</taxon>
        <taxon>Didymellaceae</taxon>
        <taxon>Macroventuria</taxon>
    </lineage>
</organism>
<accession>A0ACB6S012</accession>
<sequence>QPLGQQDFYTSSAQPYKTATAMVANACSLGNLQSQRHAMYFLQEWRRTGCPVSG</sequence>
<feature type="non-terminal residue" evidence="1">
    <location>
        <position position="54"/>
    </location>
</feature>
<feature type="non-terminal residue" evidence="1">
    <location>
        <position position="1"/>
    </location>
</feature>
<evidence type="ECO:0000313" key="2">
    <source>
        <dbReference type="Proteomes" id="UP000799754"/>
    </source>
</evidence>
<evidence type="ECO:0000313" key="1">
    <source>
        <dbReference type="EMBL" id="KAF2626744.1"/>
    </source>
</evidence>
<name>A0ACB6S012_9PLEO</name>
<proteinExistence type="predicted"/>
<comment type="caution">
    <text evidence="1">The sequence shown here is derived from an EMBL/GenBank/DDBJ whole genome shotgun (WGS) entry which is preliminary data.</text>
</comment>
<gene>
    <name evidence="1" type="ORF">BU25DRAFT_304106</name>
</gene>
<keyword evidence="2" id="KW-1185">Reference proteome</keyword>
<protein>
    <submittedName>
        <fullName evidence="1">Uncharacterized protein</fullName>
    </submittedName>
</protein>
<reference evidence="1" key="1">
    <citation type="journal article" date="2020" name="Stud. Mycol.">
        <title>101 Dothideomycetes genomes: a test case for predicting lifestyles and emergence of pathogens.</title>
        <authorList>
            <person name="Haridas S."/>
            <person name="Albert R."/>
            <person name="Binder M."/>
            <person name="Bloem J."/>
            <person name="Labutti K."/>
            <person name="Salamov A."/>
            <person name="Andreopoulos B."/>
            <person name="Baker S."/>
            <person name="Barry K."/>
            <person name="Bills G."/>
            <person name="Bluhm B."/>
            <person name="Cannon C."/>
            <person name="Castanera R."/>
            <person name="Culley D."/>
            <person name="Daum C."/>
            <person name="Ezra D."/>
            <person name="Gonzalez J."/>
            <person name="Henrissat B."/>
            <person name="Kuo A."/>
            <person name="Liang C."/>
            <person name="Lipzen A."/>
            <person name="Lutzoni F."/>
            <person name="Magnuson J."/>
            <person name="Mondo S."/>
            <person name="Nolan M."/>
            <person name="Ohm R."/>
            <person name="Pangilinan J."/>
            <person name="Park H.-J."/>
            <person name="Ramirez L."/>
            <person name="Alfaro M."/>
            <person name="Sun H."/>
            <person name="Tritt A."/>
            <person name="Yoshinaga Y."/>
            <person name="Zwiers L.-H."/>
            <person name="Turgeon B."/>
            <person name="Goodwin S."/>
            <person name="Spatafora J."/>
            <person name="Crous P."/>
            <person name="Grigoriev I."/>
        </authorList>
    </citation>
    <scope>NUCLEOTIDE SEQUENCE</scope>
    <source>
        <strain evidence="1">CBS 525.71</strain>
    </source>
</reference>